<accession>A0ACA8DU91</accession>
<sequence>MASITSAGVGSGLDLESIISATINAERTVKESQINEREINYTTELSGVGTFKAALDSFNKVLAKLGDADTYNSRNVTFSNGLDDTEQAFDVEVGSSMQAGDFSVEVLQLAKGSKLQSAALGSVDSTVGAGNLTFNAGDSEFTVVIEATDTLEDIRNKINKASENFGVSANIVNSDSGAVLTFSSSISGDGNTLSVTSDDDSLASIATSTPSGSSGLSIQHQAQDANALINGQAVSSSTNELKDKIQGTTLTLKSLTTEAQEFSVSVDQDVVKETLNEFVDAYNTLKGKLDSLSNSSSGSLAADSTVRTMEQQLQRMFTNELGGATDIQSLMEIGISFNREGEMEISSIGIGSMQSGEELLSTTISDKYSALQSFFSDDDGLVKKVDDLVELYTGSDGSLLKREQALNESLEKVESDREALSERLANLEASLRSQYAALDSVMAQYQTSSSYISSILTNTSQS</sequence>
<evidence type="ECO:0000313" key="1">
    <source>
        <dbReference type="EMBL" id="ATC81546.1"/>
    </source>
</evidence>
<gene>
    <name evidence="1" type="primary">fliD</name>
    <name evidence="1" type="ORF">PAGA_a1083</name>
</gene>
<proteinExistence type="predicted"/>
<reference evidence="1" key="1">
    <citation type="submission" date="2015-03" db="EMBL/GenBank/DDBJ databases">
        <authorList>
            <person name="Xie B.-B."/>
            <person name="Rong J.-C."/>
            <person name="Qin Q.-L."/>
            <person name="Zhang Y.-Z."/>
        </authorList>
    </citation>
    <scope>NUCLEOTIDE SEQUENCE</scope>
    <source>
        <strain evidence="1">DSM 14585</strain>
    </source>
</reference>
<name>A0ACA8DU91_9GAMM</name>
<dbReference type="Proteomes" id="UP000217277">
    <property type="component" value="Chromosome I"/>
</dbReference>
<protein>
    <submittedName>
        <fullName evidence="1">Flagellar hook-associated protein 2</fullName>
    </submittedName>
</protein>
<evidence type="ECO:0000313" key="2">
    <source>
        <dbReference type="Proteomes" id="UP000217277"/>
    </source>
</evidence>
<keyword evidence="1" id="KW-0966">Cell projection</keyword>
<dbReference type="EMBL" id="CP011011">
    <property type="protein sequence ID" value="ATC81546.1"/>
    <property type="molecule type" value="Genomic_DNA"/>
</dbReference>
<keyword evidence="1" id="KW-0969">Cilium</keyword>
<keyword evidence="2" id="KW-1185">Reference proteome</keyword>
<organism evidence="1 2">
    <name type="scientific">Pseudoalteromonas agarivorans DSM 14585</name>
    <dbReference type="NCBI Taxonomy" id="1312369"/>
    <lineage>
        <taxon>Bacteria</taxon>
        <taxon>Pseudomonadati</taxon>
        <taxon>Pseudomonadota</taxon>
        <taxon>Gammaproteobacteria</taxon>
        <taxon>Alteromonadales</taxon>
        <taxon>Pseudoalteromonadaceae</taxon>
        <taxon>Pseudoalteromonas</taxon>
    </lineage>
</organism>
<keyword evidence="1" id="KW-0282">Flagellum</keyword>